<sequence length="212" mass="23650">MCSLRSNGLAASPSEQFRLDSMPTSLVSFIRFLITREHLFPPMLALCLSRDFGRNAGVPRMRLRRLHFSLTHSGLWSLSFDMFFEHSKVGLESRVKSLIPVGLICWVVGTEDLGNLSHCSPLLKFSSPVCLDDVHTGLDNRVDAPREQPERSLAARLLHKIRYSPRGGQDTLTARERRGLAQARKTRKSAALLGSSASSSWDETLRGLDSCK</sequence>
<accession>A0A8E2DIP0</accession>
<protein>
    <submittedName>
        <fullName evidence="1">Uncharacterized protein</fullName>
    </submittedName>
</protein>
<proteinExistence type="predicted"/>
<reference evidence="1 2" key="1">
    <citation type="submission" date="2016-07" db="EMBL/GenBank/DDBJ databases">
        <title>Draft genome of the white-rot fungus Obba rivulosa 3A-2.</title>
        <authorList>
            <consortium name="DOE Joint Genome Institute"/>
            <person name="Miettinen O."/>
            <person name="Riley R."/>
            <person name="Acob R."/>
            <person name="Barry K."/>
            <person name="Cullen D."/>
            <person name="De Vries R."/>
            <person name="Hainaut M."/>
            <person name="Hatakka A."/>
            <person name="Henrissat B."/>
            <person name="Hilden K."/>
            <person name="Kuo R."/>
            <person name="Labutti K."/>
            <person name="Lipzen A."/>
            <person name="Makela M.R."/>
            <person name="Sandor L."/>
            <person name="Spatafora J.W."/>
            <person name="Grigoriev I.V."/>
            <person name="Hibbett D.S."/>
        </authorList>
    </citation>
    <scope>NUCLEOTIDE SEQUENCE [LARGE SCALE GENOMIC DNA]</scope>
    <source>
        <strain evidence="1 2">3A-2</strain>
    </source>
</reference>
<dbReference type="EMBL" id="KV722755">
    <property type="protein sequence ID" value="OCH83953.1"/>
    <property type="molecule type" value="Genomic_DNA"/>
</dbReference>
<dbReference type="AlphaFoldDB" id="A0A8E2DIP0"/>
<evidence type="ECO:0000313" key="1">
    <source>
        <dbReference type="EMBL" id="OCH83953.1"/>
    </source>
</evidence>
<evidence type="ECO:0000313" key="2">
    <source>
        <dbReference type="Proteomes" id="UP000250043"/>
    </source>
</evidence>
<dbReference type="Proteomes" id="UP000250043">
    <property type="component" value="Unassembled WGS sequence"/>
</dbReference>
<name>A0A8E2DIP0_9APHY</name>
<keyword evidence="2" id="KW-1185">Reference proteome</keyword>
<organism evidence="1 2">
    <name type="scientific">Obba rivulosa</name>
    <dbReference type="NCBI Taxonomy" id="1052685"/>
    <lineage>
        <taxon>Eukaryota</taxon>
        <taxon>Fungi</taxon>
        <taxon>Dikarya</taxon>
        <taxon>Basidiomycota</taxon>
        <taxon>Agaricomycotina</taxon>
        <taxon>Agaricomycetes</taxon>
        <taxon>Polyporales</taxon>
        <taxon>Gelatoporiaceae</taxon>
        <taxon>Obba</taxon>
    </lineage>
</organism>
<gene>
    <name evidence="1" type="ORF">OBBRIDRAFT_808600</name>
</gene>